<dbReference type="Proteomes" id="UP000054481">
    <property type="component" value="Unassembled WGS sequence"/>
</dbReference>
<reference evidence="1 2" key="1">
    <citation type="journal article" date="2014" name="Genome Biol. Evol.">
        <title>Comparative genomics and transcriptomics analyses reveal divergent lifestyle features of nematode endoparasitic fungus Hirsutella minnesotensis.</title>
        <authorList>
            <person name="Lai Y."/>
            <person name="Liu K."/>
            <person name="Zhang X."/>
            <person name="Zhang X."/>
            <person name="Li K."/>
            <person name="Wang N."/>
            <person name="Shu C."/>
            <person name="Wu Y."/>
            <person name="Wang C."/>
            <person name="Bushley K.E."/>
            <person name="Xiang M."/>
            <person name="Liu X."/>
        </authorList>
    </citation>
    <scope>NUCLEOTIDE SEQUENCE [LARGE SCALE GENOMIC DNA]</scope>
    <source>
        <strain evidence="1 2">3608</strain>
    </source>
</reference>
<protein>
    <submittedName>
        <fullName evidence="1">Uncharacterized protein</fullName>
    </submittedName>
</protein>
<dbReference type="AlphaFoldDB" id="A0A0F7ZS28"/>
<evidence type="ECO:0000313" key="2">
    <source>
        <dbReference type="Proteomes" id="UP000054481"/>
    </source>
</evidence>
<sequence>MLLEAKCLIHDDSQQLHIFLRLDIIPSDGERRVAVAFCDACEVDDGRLVHFKRGAAALLPLERIIDNRLNTISVRLGRWSSDPGRVVVHEGDGAAVVTDSPLHQVRIEEQKCHQ</sequence>
<gene>
    <name evidence="1" type="ORF">HIM_09958</name>
</gene>
<accession>A0A0F7ZS28</accession>
<keyword evidence="2" id="KW-1185">Reference proteome</keyword>
<evidence type="ECO:0000313" key="1">
    <source>
        <dbReference type="EMBL" id="KJZ70638.1"/>
    </source>
</evidence>
<proteinExistence type="predicted"/>
<name>A0A0F7ZS28_9HYPO</name>
<dbReference type="EMBL" id="KQ030614">
    <property type="protein sequence ID" value="KJZ70638.1"/>
    <property type="molecule type" value="Genomic_DNA"/>
</dbReference>
<organism evidence="1 2">
    <name type="scientific">Hirsutella minnesotensis 3608</name>
    <dbReference type="NCBI Taxonomy" id="1043627"/>
    <lineage>
        <taxon>Eukaryota</taxon>
        <taxon>Fungi</taxon>
        <taxon>Dikarya</taxon>
        <taxon>Ascomycota</taxon>
        <taxon>Pezizomycotina</taxon>
        <taxon>Sordariomycetes</taxon>
        <taxon>Hypocreomycetidae</taxon>
        <taxon>Hypocreales</taxon>
        <taxon>Ophiocordycipitaceae</taxon>
        <taxon>Hirsutella</taxon>
    </lineage>
</organism>